<gene>
    <name evidence="1" type="ORF">SAMN02745208_02047</name>
</gene>
<sequence>MRGRGFPGSALLVKRKHLARMKARCMEVHIYPEPCQPHGTVLKAFIIFCPCYYGSSGRVCQFLFCNSRLLGRGIWQVYRHRPGLFMGLVKNGAIMQILKLTFLAITPPFKRQMFYFPSSSKLMRRPFIFSTDQFHTGHRSIYRQFVHVQCSAAMDSPICKKKDPQEASAVPIQTGI</sequence>
<evidence type="ECO:0000313" key="2">
    <source>
        <dbReference type="Proteomes" id="UP000184029"/>
    </source>
</evidence>
<reference evidence="1 2" key="1">
    <citation type="submission" date="2016-11" db="EMBL/GenBank/DDBJ databases">
        <authorList>
            <person name="Varghese N."/>
            <person name="Submissions S."/>
        </authorList>
    </citation>
    <scope>NUCLEOTIDE SEQUENCE [LARGE SCALE GENOMIC DNA]</scope>
    <source>
        <strain evidence="1 2">DSM 1</strain>
    </source>
</reference>
<accession>A0A8B4BVV0</accession>
<comment type="caution">
    <text evidence="1">The sequence shown here is derived from an EMBL/GenBank/DDBJ whole genome shotgun (WGS) entry which is preliminary data.</text>
</comment>
<dbReference type="Proteomes" id="UP000184029">
    <property type="component" value="Unassembled WGS sequence"/>
</dbReference>
<evidence type="ECO:0000313" key="1">
    <source>
        <dbReference type="EMBL" id="SHF45292.1"/>
    </source>
</evidence>
<organism evidence="1 2">
    <name type="scientific">Heyndrickxia coagulans DSM 1 = ATCC 7050</name>
    <dbReference type="NCBI Taxonomy" id="1121088"/>
    <lineage>
        <taxon>Bacteria</taxon>
        <taxon>Bacillati</taxon>
        <taxon>Bacillota</taxon>
        <taxon>Bacilli</taxon>
        <taxon>Bacillales</taxon>
        <taxon>Bacillaceae</taxon>
        <taxon>Heyndrickxia</taxon>
    </lineage>
</organism>
<name>A0A8B4BVV0_HEYCO</name>
<dbReference type="KEGG" id="bcoa:BF29_2178"/>
<dbReference type="EMBL" id="FQUB01000041">
    <property type="protein sequence ID" value="SHF45292.1"/>
    <property type="molecule type" value="Genomic_DNA"/>
</dbReference>
<dbReference type="AlphaFoldDB" id="A0A8B4BVV0"/>
<protein>
    <submittedName>
        <fullName evidence="1">Uncharacterized protein</fullName>
    </submittedName>
</protein>
<proteinExistence type="predicted"/>